<dbReference type="Pfam" id="PF07508">
    <property type="entry name" value="Recombinase"/>
    <property type="match status" value="1"/>
</dbReference>
<dbReference type="SUPFAM" id="SSF46785">
    <property type="entry name" value="Winged helix' DNA-binding domain"/>
    <property type="match status" value="1"/>
</dbReference>
<evidence type="ECO:0000313" key="4">
    <source>
        <dbReference type="EMBL" id="RHA65676.1"/>
    </source>
</evidence>
<dbReference type="AlphaFoldDB" id="A0A413SEL2"/>
<dbReference type="Gene3D" id="3.40.50.1390">
    <property type="entry name" value="Resolvase, N-terminal catalytic domain"/>
    <property type="match status" value="1"/>
</dbReference>
<dbReference type="RefSeq" id="WP_118365066.1">
    <property type="nucleotide sequence ID" value="NZ_QSFS01000023.1"/>
</dbReference>
<dbReference type="InterPro" id="IPR011991">
    <property type="entry name" value="ArsR-like_HTH"/>
</dbReference>
<keyword evidence="1" id="KW-0175">Coiled coil</keyword>
<dbReference type="InterPro" id="IPR011109">
    <property type="entry name" value="DNA_bind_recombinase_dom"/>
</dbReference>
<dbReference type="SUPFAM" id="SSF53041">
    <property type="entry name" value="Resolvase-like"/>
    <property type="match status" value="1"/>
</dbReference>
<dbReference type="PANTHER" id="PTHR30461">
    <property type="entry name" value="DNA-INVERTASE FROM LAMBDOID PROPHAGE"/>
    <property type="match status" value="1"/>
</dbReference>
<feature type="domain" description="Recombinase" evidence="3">
    <location>
        <begin position="157"/>
        <end position="280"/>
    </location>
</feature>
<dbReference type="SMART" id="SM00857">
    <property type="entry name" value="Resolvase"/>
    <property type="match status" value="1"/>
</dbReference>
<dbReference type="Proteomes" id="UP000285642">
    <property type="component" value="Unassembled WGS sequence"/>
</dbReference>
<dbReference type="CDD" id="cd00090">
    <property type="entry name" value="HTH_ARSR"/>
    <property type="match status" value="1"/>
</dbReference>
<dbReference type="Gene3D" id="3.90.1750.20">
    <property type="entry name" value="Putative Large Serine Recombinase, Chain B, Domain 2"/>
    <property type="match status" value="1"/>
</dbReference>
<dbReference type="GO" id="GO:0003677">
    <property type="term" value="F:DNA binding"/>
    <property type="evidence" value="ECO:0007669"/>
    <property type="project" value="InterPro"/>
</dbReference>
<dbReference type="InterPro" id="IPR036162">
    <property type="entry name" value="Resolvase-like_N_sf"/>
</dbReference>
<feature type="region of interest" description="Disordered" evidence="2">
    <location>
        <begin position="273"/>
        <end position="293"/>
    </location>
</feature>
<dbReference type="InterPro" id="IPR036388">
    <property type="entry name" value="WH-like_DNA-bd_sf"/>
</dbReference>
<dbReference type="PROSITE" id="PS51737">
    <property type="entry name" value="RECOMBINASE_DNA_BIND"/>
    <property type="match status" value="1"/>
</dbReference>
<comment type="caution">
    <text evidence="4">The sequence shown here is derived from an EMBL/GenBank/DDBJ whole genome shotgun (WGS) entry which is preliminary data.</text>
</comment>
<evidence type="ECO:0000259" key="3">
    <source>
        <dbReference type="PROSITE" id="PS51737"/>
    </source>
</evidence>
<dbReference type="InterPro" id="IPR050639">
    <property type="entry name" value="SSR_resolvase"/>
</dbReference>
<evidence type="ECO:0000313" key="5">
    <source>
        <dbReference type="Proteomes" id="UP000285642"/>
    </source>
</evidence>
<dbReference type="EMBL" id="QSFS01000023">
    <property type="protein sequence ID" value="RHA65676.1"/>
    <property type="molecule type" value="Genomic_DNA"/>
</dbReference>
<evidence type="ECO:0000256" key="2">
    <source>
        <dbReference type="SAM" id="MobiDB-lite"/>
    </source>
</evidence>
<name>A0A413SEL2_9FIRM</name>
<dbReference type="InterPro" id="IPR006119">
    <property type="entry name" value="Resolv_N"/>
</dbReference>
<feature type="coiled-coil region" evidence="1">
    <location>
        <begin position="410"/>
        <end position="465"/>
    </location>
</feature>
<dbReference type="Gene3D" id="1.10.10.10">
    <property type="entry name" value="Winged helix-like DNA-binding domain superfamily/Winged helix DNA-binding domain"/>
    <property type="match status" value="1"/>
</dbReference>
<organism evidence="4 5">
    <name type="scientific">Dorea formicigenerans</name>
    <dbReference type="NCBI Taxonomy" id="39486"/>
    <lineage>
        <taxon>Bacteria</taxon>
        <taxon>Bacillati</taxon>
        <taxon>Bacillota</taxon>
        <taxon>Clostridia</taxon>
        <taxon>Lachnospirales</taxon>
        <taxon>Lachnospiraceae</taxon>
        <taxon>Dorea</taxon>
    </lineage>
</organism>
<protein>
    <submittedName>
        <fullName evidence="4">Winged helix-turn-helix transcriptional regulator</fullName>
    </submittedName>
</protein>
<gene>
    <name evidence="4" type="ORF">DW924_15165</name>
</gene>
<dbReference type="PANTHER" id="PTHR30461:SF23">
    <property type="entry name" value="DNA RECOMBINASE-RELATED"/>
    <property type="match status" value="1"/>
</dbReference>
<dbReference type="InterPro" id="IPR038109">
    <property type="entry name" value="DNA_bind_recomb_sf"/>
</dbReference>
<reference evidence="4 5" key="1">
    <citation type="submission" date="2018-08" db="EMBL/GenBank/DDBJ databases">
        <title>A genome reference for cultivated species of the human gut microbiota.</title>
        <authorList>
            <person name="Zou Y."/>
            <person name="Xue W."/>
            <person name="Luo G."/>
        </authorList>
    </citation>
    <scope>NUCLEOTIDE SEQUENCE [LARGE SCALE GENOMIC DNA]</scope>
    <source>
        <strain evidence="4 5">AM42-8</strain>
    </source>
</reference>
<accession>A0A413SEL2</accession>
<dbReference type="GO" id="GO:0000150">
    <property type="term" value="F:DNA strand exchange activity"/>
    <property type="evidence" value="ECO:0007669"/>
    <property type="project" value="InterPro"/>
</dbReference>
<sequence length="618" mass="72554">MVRAVLYARCSTEEESQKDALVQQVKEGEACIKEQDWLLVDRYIESKSGTTTKGRKEYARLYADLLKDKFDVIVIKSQDRLMRNTMDWYLFVDRLVTEQKQLYIYIERKFYTADDALITGIKAILAEDYSRELSKKINNAHRNRQKSGGKVIMTSRVYGFRKLPDKSIALVEEEAAVKRRMYELCAADFGTRTIATILENDGVRKRDGQPFGANDILRIIKNPINKGCAVMGRFHYDFDTKKTIRTSSDEWYVYDHKVPETVSEELWESANENIRKRRSNKKAESSADVSGKNGGKYHLSGKLQCGLCGSPYYRRIRRRYKTGEIIHEWKCRTYLETGRNTGRLDRPQLRRVQLEHVEGCDNVHLDEERLYQLLEKNCLSSYQVDKEKLTRKMISLLKTVLKEQDLQPEIDRVKMQKKQIKEQTKKLVDKLLDGVLSDQVYTEKQKELDERLENIQVQLNRLEKKNNQKSFLKYRILNIEESLKNGDIIEKASVAGMLEEIDRIVVFPTYLELHFNLSKMIGVTDMNLLPESEQDCIRIEYDNLFNYRQGMVEEREQIVQLLKENPDYKAKDIARELGYGLSKTQYRMKVLQEEGKIQFHRDGRTGYWEVLKEGRENH</sequence>
<dbReference type="CDD" id="cd00338">
    <property type="entry name" value="Ser_Recombinase"/>
    <property type="match status" value="1"/>
</dbReference>
<dbReference type="InterPro" id="IPR036390">
    <property type="entry name" value="WH_DNA-bd_sf"/>
</dbReference>
<proteinExistence type="predicted"/>
<dbReference type="Pfam" id="PF00239">
    <property type="entry name" value="Resolvase"/>
    <property type="match status" value="1"/>
</dbReference>
<dbReference type="Pfam" id="PF13412">
    <property type="entry name" value="HTH_24"/>
    <property type="match status" value="1"/>
</dbReference>
<evidence type="ECO:0000256" key="1">
    <source>
        <dbReference type="SAM" id="Coils"/>
    </source>
</evidence>